<organism evidence="2 3">
    <name type="scientific">Gordonia desulfuricans</name>
    <dbReference type="NCBI Taxonomy" id="89051"/>
    <lineage>
        <taxon>Bacteria</taxon>
        <taxon>Bacillati</taxon>
        <taxon>Actinomycetota</taxon>
        <taxon>Actinomycetes</taxon>
        <taxon>Mycobacteriales</taxon>
        <taxon>Gordoniaceae</taxon>
        <taxon>Gordonia</taxon>
    </lineage>
</organism>
<keyword evidence="1" id="KW-0732">Signal</keyword>
<evidence type="ECO:0000313" key="3">
    <source>
        <dbReference type="Proteomes" id="UP000466307"/>
    </source>
</evidence>
<keyword evidence="3" id="KW-1185">Reference proteome</keyword>
<accession>A0A7K3LVY8</accession>
<evidence type="ECO:0000313" key="2">
    <source>
        <dbReference type="EMBL" id="NDK91707.1"/>
    </source>
</evidence>
<protein>
    <submittedName>
        <fullName evidence="2">Uncharacterized protein</fullName>
    </submittedName>
</protein>
<dbReference type="AlphaFoldDB" id="A0A7K3LVY8"/>
<comment type="caution">
    <text evidence="2">The sequence shown here is derived from an EMBL/GenBank/DDBJ whole genome shotgun (WGS) entry which is preliminary data.</text>
</comment>
<dbReference type="Proteomes" id="UP000466307">
    <property type="component" value="Unassembled WGS sequence"/>
</dbReference>
<name>A0A7K3LVY8_9ACTN</name>
<dbReference type="EMBL" id="JAADZU010000080">
    <property type="protein sequence ID" value="NDK91707.1"/>
    <property type="molecule type" value="Genomic_DNA"/>
</dbReference>
<reference evidence="2 3" key="1">
    <citation type="submission" date="2020-01" db="EMBL/GenBank/DDBJ databases">
        <title>Investigation of new actinobacteria for the biodesulphurisation of diesel fuel.</title>
        <authorList>
            <person name="Athi Narayanan S.M."/>
        </authorList>
    </citation>
    <scope>NUCLEOTIDE SEQUENCE [LARGE SCALE GENOMIC DNA]</scope>
    <source>
        <strain evidence="2 3">213E</strain>
    </source>
</reference>
<gene>
    <name evidence="2" type="ORF">GYA93_19325</name>
</gene>
<dbReference type="RefSeq" id="WP_059035116.1">
    <property type="nucleotide sequence ID" value="NZ_JAADZU010000080.1"/>
</dbReference>
<sequence length="153" mass="15058">MAVVKHQGRAFAAAAAVAAATVAGALGAGQAQAAPIGVQQLPATAIVANGPADWSVFTAFIQIHTSDKRGWVVLTAPSGDCGRYGVANALVRLDYTNLTTGARGSGTVNPCGGHAMPPTSARLHTGSGQIVGSIIIPTAGAWAIPGGATFSVG</sequence>
<evidence type="ECO:0000256" key="1">
    <source>
        <dbReference type="SAM" id="SignalP"/>
    </source>
</evidence>
<feature type="signal peptide" evidence="1">
    <location>
        <begin position="1"/>
        <end position="33"/>
    </location>
</feature>
<proteinExistence type="predicted"/>
<feature type="chain" id="PRO_5029623776" evidence="1">
    <location>
        <begin position="34"/>
        <end position="153"/>
    </location>
</feature>